<feature type="transmembrane region" description="Helical" evidence="1">
    <location>
        <begin position="308"/>
        <end position="328"/>
    </location>
</feature>
<feature type="transmembrane region" description="Helical" evidence="1">
    <location>
        <begin position="44"/>
        <end position="62"/>
    </location>
</feature>
<dbReference type="EMBL" id="JAAMOD010000229">
    <property type="protein sequence ID" value="KAF5234472.1"/>
    <property type="molecule type" value="Genomic_DNA"/>
</dbReference>
<dbReference type="Proteomes" id="UP000537989">
    <property type="component" value="Unassembled WGS sequence"/>
</dbReference>
<protein>
    <submittedName>
        <fullName evidence="2">Uncharacterized protein</fullName>
    </submittedName>
</protein>
<comment type="caution">
    <text evidence="2">The sequence shown here is derived from an EMBL/GenBank/DDBJ whole genome shotgun (WGS) entry which is preliminary data.</text>
</comment>
<keyword evidence="1" id="KW-0812">Transmembrane</keyword>
<keyword evidence="1" id="KW-0472">Membrane</keyword>
<reference evidence="2 3" key="1">
    <citation type="submission" date="2020-02" db="EMBL/GenBank/DDBJ databases">
        <title>Identification and distribution of gene clusters putatively required for synthesis of sphingolipid metabolism inhibitors in phylogenetically diverse species of the filamentous fungus Fusarium.</title>
        <authorList>
            <person name="Kim H.-S."/>
            <person name="Busman M."/>
            <person name="Brown D.W."/>
            <person name="Divon H."/>
            <person name="Uhlig S."/>
            <person name="Proctor R.H."/>
        </authorList>
    </citation>
    <scope>NUCLEOTIDE SEQUENCE [LARGE SCALE GENOMIC DNA]</scope>
    <source>
        <strain evidence="2 3">NRRL 2903</strain>
    </source>
</reference>
<feature type="transmembrane region" description="Helical" evidence="1">
    <location>
        <begin position="74"/>
        <end position="92"/>
    </location>
</feature>
<keyword evidence="3" id="KW-1185">Reference proteome</keyword>
<proteinExistence type="predicted"/>
<organism evidence="2 3">
    <name type="scientific">Fusarium austroamericanum</name>
    <dbReference type="NCBI Taxonomy" id="282268"/>
    <lineage>
        <taxon>Eukaryota</taxon>
        <taxon>Fungi</taxon>
        <taxon>Dikarya</taxon>
        <taxon>Ascomycota</taxon>
        <taxon>Pezizomycotina</taxon>
        <taxon>Sordariomycetes</taxon>
        <taxon>Hypocreomycetidae</taxon>
        <taxon>Hypocreales</taxon>
        <taxon>Nectriaceae</taxon>
        <taxon>Fusarium</taxon>
    </lineage>
</organism>
<evidence type="ECO:0000313" key="2">
    <source>
        <dbReference type="EMBL" id="KAF5234472.1"/>
    </source>
</evidence>
<accession>A0AAN5Z7N0</accession>
<dbReference type="AlphaFoldDB" id="A0AAN5Z7N0"/>
<feature type="transmembrane region" description="Helical" evidence="1">
    <location>
        <begin position="263"/>
        <end position="288"/>
    </location>
</feature>
<feature type="transmembrane region" description="Helical" evidence="1">
    <location>
        <begin position="225"/>
        <end position="243"/>
    </location>
</feature>
<feature type="transmembrane region" description="Helical" evidence="1">
    <location>
        <begin position="186"/>
        <end position="205"/>
    </location>
</feature>
<evidence type="ECO:0000256" key="1">
    <source>
        <dbReference type="SAM" id="Phobius"/>
    </source>
</evidence>
<feature type="transmembrane region" description="Helical" evidence="1">
    <location>
        <begin position="144"/>
        <end position="165"/>
    </location>
</feature>
<name>A0AAN5Z7N0_FUSAU</name>
<keyword evidence="1" id="KW-1133">Transmembrane helix</keyword>
<evidence type="ECO:0000313" key="3">
    <source>
        <dbReference type="Proteomes" id="UP000537989"/>
    </source>
</evidence>
<gene>
    <name evidence="2" type="ORF">FAUST_7560</name>
</gene>
<sequence length="342" mass="38255">MASLCNYTHPELQITDGLVHQETGILFPYNPEFYNNATGLYGPGALYCWYLLLASVLMHWFFCYVNNLTPNFSSDVLGALAYPLFAATDLLLQSVRMMGKDDRALAIYCLAFPDSPISGPYSFSDTPLDMKNIPPDVLDLGQRVIDIIGPYRISWTAGLFLYVLLFGLRKSGIPSESKLASTRSPYLIMHAALCYIIVSVVVFYFSLADQEMAWTLFFWEGSRQAMLIGTWVFTALLIMVLFISMTRLVQTLRKGRNAETREILHSILCGFLPGVAVLAVAFGLIMYFGMTVVPDVAMQLTERDQLATLMVGIVTWVYAMLDVCYCYFESPNAAGEVVDKLP</sequence>